<accession>A0A2N3V1M7</accession>
<dbReference type="Gene3D" id="3.40.50.2000">
    <property type="entry name" value="Glycogen Phosphorylase B"/>
    <property type="match status" value="2"/>
</dbReference>
<dbReference type="RefSeq" id="WP_143741212.1">
    <property type="nucleotide sequence ID" value="NZ_PJMU01000001.1"/>
</dbReference>
<keyword evidence="2" id="KW-1185">Reference proteome</keyword>
<name>A0A2N3V1M7_9BACT</name>
<dbReference type="EMBL" id="PJMU01000001">
    <property type="protein sequence ID" value="PKV75525.1"/>
    <property type="molecule type" value="Genomic_DNA"/>
</dbReference>
<evidence type="ECO:0000313" key="1">
    <source>
        <dbReference type="EMBL" id="PKV75525.1"/>
    </source>
</evidence>
<dbReference type="Proteomes" id="UP000233782">
    <property type="component" value="Unassembled WGS sequence"/>
</dbReference>
<sequence length="392" mass="43882">MEVTGLNIIFFCGSLEPRCDGVGDYIRRLAGELVQQGHSATLISLNDSFVKREIVGKQCVGKIELTVVRIPSVMPNVKKVRCIKNWVEKLHPDWLSLQFVPFAYHSKGLPFTLCFFLMKVGKGRKWHIMFHELWVGMEINSSLKAIVWGTLQQVVIKLLQVNLRPLVYHTQSSLYQLQLAKLGIESKCLPLFSNIPIANNVVIRQENSTLLYNEGKKIFFVLFGGIHPGAPIEEFTEEAALFALENNVQLVLRIVGRCGPEQENWVKTWRAKGLDFELCGEQPAKGVSELLANASIGLTTTPIALVEKSGTVAAMREHGLPVFCIRNTWKARGVKEFSVPAGIYQYQPGNFKDLFMHKGEVDCISTVSSVCKTFIDDISNASCNCKSNHQDI</sequence>
<protein>
    <recommendedName>
        <fullName evidence="3">Glycosyltransferase involved in cell wall biosynthesis</fullName>
    </recommendedName>
</protein>
<gene>
    <name evidence="1" type="ORF">BD749_0467</name>
</gene>
<proteinExistence type="predicted"/>
<reference evidence="1 2" key="1">
    <citation type="submission" date="2017-12" db="EMBL/GenBank/DDBJ databases">
        <title>Genomic Encyclopedia of Type Strains, Phase III (KMG-III): the genomes of soil and plant-associated and newly described type strains.</title>
        <authorList>
            <person name="Whitman W."/>
        </authorList>
    </citation>
    <scope>NUCLEOTIDE SEQUENCE [LARGE SCALE GENOMIC DNA]</scope>
    <source>
        <strain evidence="1 2">LP43</strain>
    </source>
</reference>
<evidence type="ECO:0000313" key="2">
    <source>
        <dbReference type="Proteomes" id="UP000233782"/>
    </source>
</evidence>
<organism evidence="1 2">
    <name type="scientific">Pontibacter ramchanderi</name>
    <dbReference type="NCBI Taxonomy" id="1179743"/>
    <lineage>
        <taxon>Bacteria</taxon>
        <taxon>Pseudomonadati</taxon>
        <taxon>Bacteroidota</taxon>
        <taxon>Cytophagia</taxon>
        <taxon>Cytophagales</taxon>
        <taxon>Hymenobacteraceae</taxon>
        <taxon>Pontibacter</taxon>
    </lineage>
</organism>
<dbReference type="SUPFAM" id="SSF53756">
    <property type="entry name" value="UDP-Glycosyltransferase/glycogen phosphorylase"/>
    <property type="match status" value="1"/>
</dbReference>
<evidence type="ECO:0008006" key="3">
    <source>
        <dbReference type="Google" id="ProtNLM"/>
    </source>
</evidence>
<comment type="caution">
    <text evidence="1">The sequence shown here is derived from an EMBL/GenBank/DDBJ whole genome shotgun (WGS) entry which is preliminary data.</text>
</comment>
<dbReference type="OrthoDB" id="1100436at2"/>
<dbReference type="AlphaFoldDB" id="A0A2N3V1M7"/>